<dbReference type="Pfam" id="PF00400">
    <property type="entry name" value="WD40"/>
    <property type="match status" value="1"/>
</dbReference>
<dbReference type="AlphaFoldDB" id="A0A239C416"/>
<sequence length="734" mass="78924">MSSVPPVAEFDLPFAPDRLFWTDGDHLVAARTGTTDPPLKLSVPGGQVQPAWGEDPSGLHRGTLTAITVQAGYGVCAYAERMQVPHDTEPFQRLVGLNVHTGERFWQRQYQGARDLAFGDVGDPFLLAWTDDGFLAYAMEPGDPAGWTRSVSLLLSQPWCLGPDGSPSLLAYGSPPSIVDCATGEPRPSKQTRLLLGECQQLKWAAGERLLAVGEYFWVDEADGEPGTSGWIVEFEGDGYVEFRLPAGDSVGYHSIATSPSGKLVAYASGSELTVRTLPGLAPSEDFRTLRLDPATGRPRCVRYSPDGGLLAVNATPSGPGVTLLEAGTGACLWRHDGEAGRIEFSPSGTRIALCGGNRVTCYDIDDVAAAAWTHRQQWERRGTPYRMVLATIPDSQAPERERTWIGVVGAGEGAGGFEYFRRLGDAAPLYKSEPDARVLGLAVSPSGDHCAVWLADTRLVARTLLGTPLQSWPRQPSAAIRAPRDAAFVDDRRLVDVRGDTWLRFYDVNEEDPTSVQFNEPLERVAVLPAEPPDDAVIAVASRSHCRLLRHDGGQIIEKPIDVDGKITSLAFAVPGEGSTKLVITSSNADAALVLVDIPTGLTETIPHHTGIDQVVVSPDGRLLATAAGNDVRVTSASSPGDAHTVWRLPYPVTGLAFYPKGRALLVATEQPYLYMFDLDGEAVGRGDRDDADAFWWGPAAGVPHDLGFTADGRVLAVACEDGIHFYRGRGDE</sequence>
<dbReference type="Gene3D" id="2.130.10.10">
    <property type="entry name" value="YVTN repeat-like/Quinoprotein amine dehydrogenase"/>
    <property type="match status" value="2"/>
</dbReference>
<organism evidence="1 2">
    <name type="scientific">Actinomadura mexicana</name>
    <dbReference type="NCBI Taxonomy" id="134959"/>
    <lineage>
        <taxon>Bacteria</taxon>
        <taxon>Bacillati</taxon>
        <taxon>Actinomycetota</taxon>
        <taxon>Actinomycetes</taxon>
        <taxon>Streptosporangiales</taxon>
        <taxon>Thermomonosporaceae</taxon>
        <taxon>Actinomadura</taxon>
    </lineage>
</organism>
<reference evidence="2" key="1">
    <citation type="submission" date="2017-06" db="EMBL/GenBank/DDBJ databases">
        <authorList>
            <person name="Varghese N."/>
            <person name="Submissions S."/>
        </authorList>
    </citation>
    <scope>NUCLEOTIDE SEQUENCE [LARGE SCALE GENOMIC DNA]</scope>
    <source>
        <strain evidence="2">DSM 44485</strain>
    </source>
</reference>
<name>A0A239C416_9ACTN</name>
<gene>
    <name evidence="1" type="ORF">SAMN06265355_111244</name>
</gene>
<keyword evidence="2" id="KW-1185">Reference proteome</keyword>
<protein>
    <recommendedName>
        <fullName evidence="3">WD40 repeat</fullName>
    </recommendedName>
</protein>
<dbReference type="OrthoDB" id="9758793at2"/>
<evidence type="ECO:0000313" key="2">
    <source>
        <dbReference type="Proteomes" id="UP000198420"/>
    </source>
</evidence>
<dbReference type="InterPro" id="IPR001680">
    <property type="entry name" value="WD40_rpt"/>
</dbReference>
<dbReference type="RefSeq" id="WP_089314741.1">
    <property type="nucleotide sequence ID" value="NZ_FZNP01000011.1"/>
</dbReference>
<evidence type="ECO:0000313" key="1">
    <source>
        <dbReference type="EMBL" id="SNS14418.1"/>
    </source>
</evidence>
<dbReference type="Proteomes" id="UP000198420">
    <property type="component" value="Unassembled WGS sequence"/>
</dbReference>
<proteinExistence type="predicted"/>
<evidence type="ECO:0008006" key="3">
    <source>
        <dbReference type="Google" id="ProtNLM"/>
    </source>
</evidence>
<dbReference type="SMART" id="SM00320">
    <property type="entry name" value="WD40"/>
    <property type="match status" value="4"/>
</dbReference>
<dbReference type="InterPro" id="IPR015943">
    <property type="entry name" value="WD40/YVTN_repeat-like_dom_sf"/>
</dbReference>
<accession>A0A239C416</accession>
<dbReference type="EMBL" id="FZNP01000011">
    <property type="protein sequence ID" value="SNS14418.1"/>
    <property type="molecule type" value="Genomic_DNA"/>
</dbReference>
<dbReference type="SUPFAM" id="SSF82171">
    <property type="entry name" value="DPP6 N-terminal domain-like"/>
    <property type="match status" value="1"/>
</dbReference>